<organism evidence="2 3">
    <name type="scientific">Phyllosticta citrichinensis</name>
    <dbReference type="NCBI Taxonomy" id="1130410"/>
    <lineage>
        <taxon>Eukaryota</taxon>
        <taxon>Fungi</taxon>
        <taxon>Dikarya</taxon>
        <taxon>Ascomycota</taxon>
        <taxon>Pezizomycotina</taxon>
        <taxon>Dothideomycetes</taxon>
        <taxon>Dothideomycetes incertae sedis</taxon>
        <taxon>Botryosphaeriales</taxon>
        <taxon>Phyllostictaceae</taxon>
        <taxon>Phyllosticta</taxon>
    </lineage>
</organism>
<comment type="caution">
    <text evidence="2">The sequence shown here is derived from an EMBL/GenBank/DDBJ whole genome shotgun (WGS) entry which is preliminary data.</text>
</comment>
<protein>
    <submittedName>
        <fullName evidence="2">Uncharacterized protein</fullName>
    </submittedName>
</protein>
<sequence length="675" mass="75191">MDTLGSKECRGDLRVVKASFTLDWTPFQFLEEQQYTNAREEALANAIVITGSASSAQATTTAAYLKRVWPATGLRTLRVLQELARHRRPSHQNDQQADLKIWATPSKVTTVVIATGPGHLIAELGEQLAWIGSALQSSPFSGVALCSPFLMKRGLQLHSFEADTAKYHISFYTKHEGQHERKLQEGTCWHGLFRNPVVVQGFPHTQEGKVGLDIPLNIMAALIRTCRVTEFDGRLFIKGFSAILFPTRIVDNCITWHLVYNEDGSYISYLDKRIECFQNEQARKIGISDLNSATKNVVGWCPEANNYAGSTEAHYPVKRSECHEPRPGWIFEKLSISGGKYINLGLSFCLGVKDKPLRLWSSATYDQQVLRFSNKYVLLYDVGDKRGWLLNGASALLHLVIAAWEYERKSAIGGKFHSTADKLEKESGLHTSAIKILTNKVNMDLPVLPGKRASAGSGEPAMRGGPTTAEEPPVTFSDRVEEAIDYIEKAFTYQEERMYRAGLEVTWSDDLTGFDFAEICEAESSVPCRVAELGAGSKGWMTLVQKIRAVTLFGREFGDLIRPTSSECPVWEAMPSGEDYIAVTVPDMRSLIDRHAPALEKLQWYRPERPFECSHDAAPCHRAQALVPKKPLRWPGSLSNFCGPEMFEGKDRGAIILGGTGGSRLHRNSSQRRSS</sequence>
<reference evidence="2 3" key="1">
    <citation type="journal article" date="2022" name="G3 (Bethesda)">
        <title>Enemy or ally: a genomic approach to elucidate the lifestyle of Phyllosticta citrichinaensis.</title>
        <authorList>
            <person name="Buijs V.A."/>
            <person name="Groenewald J.Z."/>
            <person name="Haridas S."/>
            <person name="LaButti K.M."/>
            <person name="Lipzen A."/>
            <person name="Martin F.M."/>
            <person name="Barry K."/>
            <person name="Grigoriev I.V."/>
            <person name="Crous P.W."/>
            <person name="Seidl M.F."/>
        </authorList>
    </citation>
    <scope>NUCLEOTIDE SEQUENCE [LARGE SCALE GENOMIC DNA]</scope>
    <source>
        <strain evidence="2 3">CBS 129764</strain>
    </source>
</reference>
<name>A0ABR1Y6F0_9PEZI</name>
<proteinExistence type="predicted"/>
<dbReference type="EMBL" id="JBBWUH010000001">
    <property type="protein sequence ID" value="KAK8177489.1"/>
    <property type="molecule type" value="Genomic_DNA"/>
</dbReference>
<evidence type="ECO:0000313" key="3">
    <source>
        <dbReference type="Proteomes" id="UP001456524"/>
    </source>
</evidence>
<evidence type="ECO:0000256" key="1">
    <source>
        <dbReference type="SAM" id="MobiDB-lite"/>
    </source>
</evidence>
<gene>
    <name evidence="2" type="ORF">IWX90DRAFT_394939</name>
</gene>
<accession>A0ABR1Y6F0</accession>
<feature type="region of interest" description="Disordered" evidence="1">
    <location>
        <begin position="454"/>
        <end position="473"/>
    </location>
</feature>
<dbReference type="Proteomes" id="UP001456524">
    <property type="component" value="Unassembled WGS sequence"/>
</dbReference>
<keyword evidence="3" id="KW-1185">Reference proteome</keyword>
<evidence type="ECO:0000313" key="2">
    <source>
        <dbReference type="EMBL" id="KAK8177489.1"/>
    </source>
</evidence>